<evidence type="ECO:0000313" key="2">
    <source>
        <dbReference type="EMBL" id="MFF3670220.1"/>
    </source>
</evidence>
<sequence>MKSHQDRGPGSTIEYAARDGVARIALNRPSRLNAVTPELVRDLLAAIERADRDEARVIVLSGRGRSFCSGYDLKHEVVGSPPAGERVERLRRIQALTTKLRGSAACVIAQVHGYALGAGAELALAADFVVAAEDAVFGFPEVEAGLSVTGGVSAILPRLVGPARARRLMILGERVDGKQAYEMGLVSHVAAGGDVPAVVDSLAATVLSRPRVAVEGAKRLLEQGTWADLDGALDAEVGFALRAQDSGEARTAQQSFAAGRGLRVAGDK</sequence>
<dbReference type="InterPro" id="IPR018376">
    <property type="entry name" value="Enoyl-CoA_hyd/isom_CS"/>
</dbReference>
<dbReference type="PANTHER" id="PTHR43459:SF1">
    <property type="entry name" value="EG:BACN32G11.4 PROTEIN"/>
    <property type="match status" value="1"/>
</dbReference>
<dbReference type="Gene3D" id="3.90.226.10">
    <property type="entry name" value="2-enoyl-CoA Hydratase, Chain A, domain 1"/>
    <property type="match status" value="1"/>
</dbReference>
<evidence type="ECO:0000256" key="1">
    <source>
        <dbReference type="RuleBase" id="RU003707"/>
    </source>
</evidence>
<dbReference type="RefSeq" id="WP_387416466.1">
    <property type="nucleotide sequence ID" value="NZ_JBIASD010000028.1"/>
</dbReference>
<proteinExistence type="inferred from homology"/>
<reference evidence="2 3" key="1">
    <citation type="submission" date="2024-10" db="EMBL/GenBank/DDBJ databases">
        <title>The Natural Products Discovery Center: Release of the First 8490 Sequenced Strains for Exploring Actinobacteria Biosynthetic Diversity.</title>
        <authorList>
            <person name="Kalkreuter E."/>
            <person name="Kautsar S.A."/>
            <person name="Yang D."/>
            <person name="Bader C.D."/>
            <person name="Teijaro C.N."/>
            <person name="Fluegel L."/>
            <person name="Davis C.M."/>
            <person name="Simpson J.R."/>
            <person name="Lauterbach L."/>
            <person name="Steele A.D."/>
            <person name="Gui C."/>
            <person name="Meng S."/>
            <person name="Li G."/>
            <person name="Viehrig K."/>
            <person name="Ye F."/>
            <person name="Su P."/>
            <person name="Kiefer A.F."/>
            <person name="Nichols A."/>
            <person name="Cepeda A.J."/>
            <person name="Yan W."/>
            <person name="Fan B."/>
            <person name="Jiang Y."/>
            <person name="Adhikari A."/>
            <person name="Zheng C.-J."/>
            <person name="Schuster L."/>
            <person name="Cowan T.M."/>
            <person name="Smanski M.J."/>
            <person name="Chevrette M.G."/>
            <person name="De Carvalho L.P.S."/>
            <person name="Shen B."/>
        </authorList>
    </citation>
    <scope>NUCLEOTIDE SEQUENCE [LARGE SCALE GENOMIC DNA]</scope>
    <source>
        <strain evidence="2 3">NPDC002173</strain>
    </source>
</reference>
<dbReference type="SUPFAM" id="SSF52096">
    <property type="entry name" value="ClpP/crotonase"/>
    <property type="match status" value="1"/>
</dbReference>
<dbReference type="Pfam" id="PF00378">
    <property type="entry name" value="ECH_1"/>
    <property type="match status" value="1"/>
</dbReference>
<organism evidence="2 3">
    <name type="scientific">Microtetraspora malaysiensis</name>
    <dbReference type="NCBI Taxonomy" id="161358"/>
    <lineage>
        <taxon>Bacteria</taxon>
        <taxon>Bacillati</taxon>
        <taxon>Actinomycetota</taxon>
        <taxon>Actinomycetes</taxon>
        <taxon>Streptosporangiales</taxon>
        <taxon>Streptosporangiaceae</taxon>
        <taxon>Microtetraspora</taxon>
    </lineage>
</organism>
<keyword evidence="3" id="KW-1185">Reference proteome</keyword>
<gene>
    <name evidence="2" type="ORF">ACFYXI_32000</name>
</gene>
<protein>
    <submittedName>
        <fullName evidence="2">Enoyl-CoA hydratase/isomerase family protein</fullName>
    </submittedName>
</protein>
<dbReference type="PROSITE" id="PS00166">
    <property type="entry name" value="ENOYL_COA_HYDRATASE"/>
    <property type="match status" value="1"/>
</dbReference>
<dbReference type="InterPro" id="IPR001753">
    <property type="entry name" value="Enoyl-CoA_hydra/iso"/>
</dbReference>
<dbReference type="Proteomes" id="UP001602013">
    <property type="component" value="Unassembled WGS sequence"/>
</dbReference>
<dbReference type="PANTHER" id="PTHR43459">
    <property type="entry name" value="ENOYL-COA HYDRATASE"/>
    <property type="match status" value="1"/>
</dbReference>
<evidence type="ECO:0000313" key="3">
    <source>
        <dbReference type="Proteomes" id="UP001602013"/>
    </source>
</evidence>
<comment type="caution">
    <text evidence="2">The sequence shown here is derived from an EMBL/GenBank/DDBJ whole genome shotgun (WGS) entry which is preliminary data.</text>
</comment>
<dbReference type="InterPro" id="IPR029045">
    <property type="entry name" value="ClpP/crotonase-like_dom_sf"/>
</dbReference>
<comment type="similarity">
    <text evidence="1">Belongs to the enoyl-CoA hydratase/isomerase family.</text>
</comment>
<dbReference type="EMBL" id="JBIASD010000028">
    <property type="protein sequence ID" value="MFF3670220.1"/>
    <property type="molecule type" value="Genomic_DNA"/>
</dbReference>
<accession>A0ABW6SYY3</accession>
<dbReference type="CDD" id="cd06558">
    <property type="entry name" value="crotonase-like"/>
    <property type="match status" value="1"/>
</dbReference>
<name>A0ABW6SYY3_9ACTN</name>